<name>A0ABU3NXN3_9FIRM</name>
<reference evidence="4 5" key="1">
    <citation type="submission" date="2023-07" db="EMBL/GenBank/DDBJ databases">
        <title>The novel representative of Negativicutes class, Anaeroselena agilis gen. nov. sp. nov.</title>
        <authorList>
            <person name="Prokofeva M.I."/>
            <person name="Elcheninov A.G."/>
            <person name="Klyukina A."/>
            <person name="Kublanov I.V."/>
            <person name="Frolov E.N."/>
            <person name="Podosokorskaya O.A."/>
        </authorList>
    </citation>
    <scope>NUCLEOTIDE SEQUENCE [LARGE SCALE GENOMIC DNA]</scope>
    <source>
        <strain evidence="4 5">4137-cl</strain>
    </source>
</reference>
<dbReference type="EMBL" id="JAUOZS010000001">
    <property type="protein sequence ID" value="MDT8901575.1"/>
    <property type="molecule type" value="Genomic_DNA"/>
</dbReference>
<dbReference type="InterPro" id="IPR013785">
    <property type="entry name" value="Aldolase_TIM"/>
</dbReference>
<organism evidence="4 5">
    <name type="scientific">Anaeroselena agilis</name>
    <dbReference type="NCBI Taxonomy" id="3063788"/>
    <lineage>
        <taxon>Bacteria</taxon>
        <taxon>Bacillati</taxon>
        <taxon>Bacillota</taxon>
        <taxon>Negativicutes</taxon>
        <taxon>Acetonemataceae</taxon>
        <taxon>Anaeroselena</taxon>
    </lineage>
</organism>
<keyword evidence="5" id="KW-1185">Reference proteome</keyword>
<dbReference type="PANTHER" id="PTHR43656">
    <property type="entry name" value="BINDING OXIDOREDUCTASE, PUTATIVE (AFU_ORTHOLOGUE AFUA_2G08260)-RELATED"/>
    <property type="match status" value="1"/>
</dbReference>
<evidence type="ECO:0000259" key="3">
    <source>
        <dbReference type="Pfam" id="PF00724"/>
    </source>
</evidence>
<accession>A0ABU3NXN3</accession>
<evidence type="ECO:0000256" key="2">
    <source>
        <dbReference type="ARBA" id="ARBA00023002"/>
    </source>
</evidence>
<dbReference type="Proteomes" id="UP001254848">
    <property type="component" value="Unassembled WGS sequence"/>
</dbReference>
<dbReference type="Pfam" id="PF00724">
    <property type="entry name" value="Oxidored_FMN"/>
    <property type="match status" value="1"/>
</dbReference>
<dbReference type="RefSeq" id="WP_413780083.1">
    <property type="nucleotide sequence ID" value="NZ_JAUOZS010000001.1"/>
</dbReference>
<dbReference type="PANTHER" id="PTHR43656:SF2">
    <property type="entry name" value="BINDING OXIDOREDUCTASE, PUTATIVE (AFU_ORTHOLOGUE AFUA_2G08260)-RELATED"/>
    <property type="match status" value="1"/>
</dbReference>
<dbReference type="Gene3D" id="3.20.20.70">
    <property type="entry name" value="Aldolase class I"/>
    <property type="match status" value="1"/>
</dbReference>
<feature type="domain" description="NADH:flavin oxidoreductase/NADH oxidase N-terminal" evidence="3">
    <location>
        <begin position="96"/>
        <end position="300"/>
    </location>
</feature>
<dbReference type="InterPro" id="IPR051799">
    <property type="entry name" value="NADH_flavin_oxidoreductase"/>
</dbReference>
<dbReference type="SUPFAM" id="SSF51395">
    <property type="entry name" value="FMN-linked oxidoreductases"/>
    <property type="match status" value="1"/>
</dbReference>
<proteinExistence type="predicted"/>
<keyword evidence="2" id="KW-0560">Oxidoreductase</keyword>
<keyword evidence="1" id="KW-0285">Flavoprotein</keyword>
<sequence length="347" mass="36976">MSEILFQPITVNRTVIVNRLAFAAAKDYLDGDTVRRQARYATVAAGGTGLIIAGAADLGNRDGWRAVVGAVHANGGKIMPQLAPLPSDVSAEQPSRLSGGEIAAMICQYADQAAAAKALGADGVEIHAAHNSHCARFLSPLTNTRRDEWGGSLENRLRLHREIYTAVRKKVGDEFPVIIKLGIEDAQPGGLKFAEGRQAAAILATHGYDAIEVSLGLRDHHTAPPFPATPPQSFIIKSHGEARLREWSKDIKALVKKPLILTGGITSPVVAARLVADGYADIVGMCRAVISEPRLVARWHDGDLSPAPCNSCNKCVTELYAKGLPLECHTAKKSLAELLFTPPPPCG</sequence>
<evidence type="ECO:0000313" key="4">
    <source>
        <dbReference type="EMBL" id="MDT8901575.1"/>
    </source>
</evidence>
<evidence type="ECO:0000313" key="5">
    <source>
        <dbReference type="Proteomes" id="UP001254848"/>
    </source>
</evidence>
<comment type="caution">
    <text evidence="4">The sequence shown here is derived from an EMBL/GenBank/DDBJ whole genome shotgun (WGS) entry which is preliminary data.</text>
</comment>
<dbReference type="InterPro" id="IPR001155">
    <property type="entry name" value="OxRdtase_FMN_N"/>
</dbReference>
<protein>
    <recommendedName>
        <fullName evidence="3">NADH:flavin oxidoreductase/NADH oxidase N-terminal domain-containing protein</fullName>
    </recommendedName>
</protein>
<evidence type="ECO:0000256" key="1">
    <source>
        <dbReference type="ARBA" id="ARBA00022630"/>
    </source>
</evidence>
<gene>
    <name evidence="4" type="ORF">Q4T40_10005</name>
</gene>